<proteinExistence type="predicted"/>
<evidence type="ECO:0000256" key="1">
    <source>
        <dbReference type="PROSITE-ProRule" id="PRU00182"/>
    </source>
</evidence>
<dbReference type="AlphaFoldDB" id="A0A8J2ZUY9"/>
<accession>A0A8J2ZUY9</accession>
<comment type="caution">
    <text evidence="2">The sequence shown here is derived from an EMBL/GenBank/DDBJ whole genome shotgun (WGS) entry which is preliminary data.</text>
</comment>
<evidence type="ECO:0000313" key="2">
    <source>
        <dbReference type="EMBL" id="GGH80278.1"/>
    </source>
</evidence>
<dbReference type="InterPro" id="IPR014330">
    <property type="entry name" value="RNA-bd_S4-rel_YaaA"/>
</dbReference>
<evidence type="ECO:0000313" key="3">
    <source>
        <dbReference type="Proteomes" id="UP000656813"/>
    </source>
</evidence>
<sequence>MQLIQLRENQEFMTLGQVLKSEGIIGTGGQIKWFLSEYVVKVNGEQETRRGRKLRAGDEIFIEGHGDFKIIE</sequence>
<keyword evidence="1" id="KW-0694">RNA-binding</keyword>
<dbReference type="Gene3D" id="3.10.290.10">
    <property type="entry name" value="RNA-binding S4 domain"/>
    <property type="match status" value="1"/>
</dbReference>
<protein>
    <submittedName>
        <fullName evidence="2">S4 domain protein YaaA</fullName>
    </submittedName>
</protein>
<reference evidence="2" key="2">
    <citation type="submission" date="2020-09" db="EMBL/GenBank/DDBJ databases">
        <authorList>
            <person name="Sun Q."/>
            <person name="Zhou Y."/>
        </authorList>
    </citation>
    <scope>NUCLEOTIDE SEQUENCE</scope>
    <source>
        <strain evidence="2">CGMCC 1.12777</strain>
    </source>
</reference>
<name>A0A8J2ZUY9_9BACL</name>
<gene>
    <name evidence="2" type="ORF">GCM10007096_16440</name>
</gene>
<dbReference type="Pfam" id="PF13275">
    <property type="entry name" value="S4_2"/>
    <property type="match status" value="1"/>
</dbReference>
<dbReference type="PROSITE" id="PS50889">
    <property type="entry name" value="S4"/>
    <property type="match status" value="1"/>
</dbReference>
<dbReference type="Proteomes" id="UP000656813">
    <property type="component" value="Unassembled WGS sequence"/>
</dbReference>
<dbReference type="NCBIfam" id="TIGR02988">
    <property type="entry name" value="YaaA_near_RecF"/>
    <property type="match status" value="1"/>
</dbReference>
<keyword evidence="3" id="KW-1185">Reference proteome</keyword>
<dbReference type="GO" id="GO:0003723">
    <property type="term" value="F:RNA binding"/>
    <property type="evidence" value="ECO:0007669"/>
    <property type="project" value="UniProtKB-KW"/>
</dbReference>
<dbReference type="SUPFAM" id="SSF55174">
    <property type="entry name" value="Alpha-L RNA-binding motif"/>
    <property type="match status" value="1"/>
</dbReference>
<dbReference type="RefSeq" id="WP_373284410.1">
    <property type="nucleotide sequence ID" value="NZ_BMFV01000010.1"/>
</dbReference>
<reference evidence="2" key="1">
    <citation type="journal article" date="2014" name="Int. J. Syst. Evol. Microbiol.">
        <title>Complete genome sequence of Corynebacterium casei LMG S-19264T (=DSM 44701T), isolated from a smear-ripened cheese.</title>
        <authorList>
            <consortium name="US DOE Joint Genome Institute (JGI-PGF)"/>
            <person name="Walter F."/>
            <person name="Albersmeier A."/>
            <person name="Kalinowski J."/>
            <person name="Ruckert C."/>
        </authorList>
    </citation>
    <scope>NUCLEOTIDE SEQUENCE</scope>
    <source>
        <strain evidence="2">CGMCC 1.12777</strain>
    </source>
</reference>
<organism evidence="2 3">
    <name type="scientific">Pullulanibacillus pueri</name>
    <dbReference type="NCBI Taxonomy" id="1437324"/>
    <lineage>
        <taxon>Bacteria</taxon>
        <taxon>Bacillati</taxon>
        <taxon>Bacillota</taxon>
        <taxon>Bacilli</taxon>
        <taxon>Bacillales</taxon>
        <taxon>Sporolactobacillaceae</taxon>
        <taxon>Pullulanibacillus</taxon>
    </lineage>
</organism>
<dbReference type="InterPro" id="IPR036986">
    <property type="entry name" value="S4_RNA-bd_sf"/>
</dbReference>
<dbReference type="EMBL" id="BMFV01000010">
    <property type="protein sequence ID" value="GGH80278.1"/>
    <property type="molecule type" value="Genomic_DNA"/>
</dbReference>